<keyword evidence="5" id="KW-0862">Zinc</keyword>
<dbReference type="GO" id="GO:0042800">
    <property type="term" value="F:histone H3K4 methyltransferase activity"/>
    <property type="evidence" value="ECO:0007669"/>
    <property type="project" value="TreeGrafter"/>
</dbReference>
<keyword evidence="4" id="KW-0863">Zinc-finger</keyword>
<evidence type="ECO:0000256" key="5">
    <source>
        <dbReference type="ARBA" id="ARBA00022833"/>
    </source>
</evidence>
<organism evidence="9 10">
    <name type="scientific">Schistosoma margrebowiei</name>
    <dbReference type="NCBI Taxonomy" id="48269"/>
    <lineage>
        <taxon>Eukaryota</taxon>
        <taxon>Metazoa</taxon>
        <taxon>Spiralia</taxon>
        <taxon>Lophotrochozoa</taxon>
        <taxon>Platyhelminthes</taxon>
        <taxon>Trematoda</taxon>
        <taxon>Digenea</taxon>
        <taxon>Strigeidida</taxon>
        <taxon>Schistosomatoidea</taxon>
        <taxon>Schistosomatidae</taxon>
        <taxon>Schistosoma</taxon>
    </lineage>
</organism>
<accession>A0A183MHE5</accession>
<dbReference type="PANTHER" id="PTHR45888:SF6">
    <property type="entry name" value="HL01030P-RELATED"/>
    <property type="match status" value="1"/>
</dbReference>
<protein>
    <submittedName>
        <fullName evidence="9">Uncharacterized protein</fullName>
    </submittedName>
</protein>
<comment type="subcellular location">
    <subcellularLocation>
        <location evidence="1">Nucleus</location>
    </subcellularLocation>
</comment>
<evidence type="ECO:0000256" key="4">
    <source>
        <dbReference type="ARBA" id="ARBA00022771"/>
    </source>
</evidence>
<keyword evidence="7" id="KW-0804">Transcription</keyword>
<dbReference type="Gene3D" id="3.30.40.10">
    <property type="entry name" value="Zinc/RING finger domain, C3HC4 (zinc finger)"/>
    <property type="match status" value="1"/>
</dbReference>
<reference evidence="9 10" key="1">
    <citation type="submission" date="2018-11" db="EMBL/GenBank/DDBJ databases">
        <authorList>
            <consortium name="Pathogen Informatics"/>
        </authorList>
    </citation>
    <scope>NUCLEOTIDE SEQUENCE [LARGE SCALE GENOMIC DNA]</scope>
    <source>
        <strain evidence="9 10">Zambia</strain>
    </source>
</reference>
<dbReference type="EMBL" id="UZAI01016940">
    <property type="protein sequence ID" value="VDP18375.1"/>
    <property type="molecule type" value="Genomic_DNA"/>
</dbReference>
<dbReference type="AlphaFoldDB" id="A0A183MHE5"/>
<dbReference type="InterPro" id="IPR034732">
    <property type="entry name" value="EPHD"/>
</dbReference>
<dbReference type="Pfam" id="PF13771">
    <property type="entry name" value="zf-HC5HC2H"/>
    <property type="match status" value="1"/>
</dbReference>
<dbReference type="InterPro" id="IPR013083">
    <property type="entry name" value="Znf_RING/FYVE/PHD"/>
</dbReference>
<evidence type="ECO:0000256" key="2">
    <source>
        <dbReference type="ARBA" id="ARBA00022723"/>
    </source>
</evidence>
<evidence type="ECO:0000313" key="10">
    <source>
        <dbReference type="Proteomes" id="UP000277204"/>
    </source>
</evidence>
<evidence type="ECO:0000256" key="1">
    <source>
        <dbReference type="ARBA" id="ARBA00004123"/>
    </source>
</evidence>
<keyword evidence="2" id="KW-0479">Metal-binding</keyword>
<gene>
    <name evidence="9" type="ORF">SMRZ_LOCUS15470</name>
</gene>
<evidence type="ECO:0000256" key="8">
    <source>
        <dbReference type="ARBA" id="ARBA00023242"/>
    </source>
</evidence>
<dbReference type="Proteomes" id="UP000277204">
    <property type="component" value="Unassembled WGS sequence"/>
</dbReference>
<dbReference type="GO" id="GO:0008270">
    <property type="term" value="F:zinc ion binding"/>
    <property type="evidence" value="ECO:0007669"/>
    <property type="project" value="UniProtKB-KW"/>
</dbReference>
<proteinExistence type="predicted"/>
<keyword evidence="10" id="KW-1185">Reference proteome</keyword>
<dbReference type="GO" id="GO:0044666">
    <property type="term" value="C:MLL3/4 complex"/>
    <property type="evidence" value="ECO:0007669"/>
    <property type="project" value="TreeGrafter"/>
</dbReference>
<dbReference type="GO" id="GO:0045944">
    <property type="term" value="P:positive regulation of transcription by RNA polymerase II"/>
    <property type="evidence" value="ECO:0007669"/>
    <property type="project" value="TreeGrafter"/>
</dbReference>
<keyword evidence="6" id="KW-0805">Transcription regulation</keyword>
<name>A0A183MHE5_9TREM</name>
<dbReference type="PANTHER" id="PTHR45888">
    <property type="entry name" value="HL01030P-RELATED"/>
    <property type="match status" value="1"/>
</dbReference>
<keyword evidence="3" id="KW-0677">Repeat</keyword>
<dbReference type="GO" id="GO:0003713">
    <property type="term" value="F:transcription coactivator activity"/>
    <property type="evidence" value="ECO:0007669"/>
    <property type="project" value="TreeGrafter"/>
</dbReference>
<evidence type="ECO:0000256" key="6">
    <source>
        <dbReference type="ARBA" id="ARBA00023015"/>
    </source>
</evidence>
<dbReference type="PROSITE" id="PS51805">
    <property type="entry name" value="EPHD"/>
    <property type="match status" value="1"/>
</dbReference>
<dbReference type="STRING" id="48269.A0A183MHE5"/>
<sequence>MGFDDSECGDDHLKESTSYDCKTCLAGMPNAYFDCSGRPFGLVEELNYVGWPSKSDEDTLKVSNLIVKCTPREGEEGGWIYAHHCCASWSNGVHFNDQMVLEGVEDAAVIAVTRKCSLCLRYGASISCRVSDCDSCFHFLCAAGAGCLQDIESLELLCPVHISEALTSSKTKFIRCIVNCW</sequence>
<evidence type="ECO:0000313" key="9">
    <source>
        <dbReference type="EMBL" id="VDP18375.1"/>
    </source>
</evidence>
<evidence type="ECO:0000256" key="7">
    <source>
        <dbReference type="ARBA" id="ARBA00023163"/>
    </source>
</evidence>
<keyword evidence="8" id="KW-0539">Nucleus</keyword>
<evidence type="ECO:0000256" key="3">
    <source>
        <dbReference type="ARBA" id="ARBA00022737"/>
    </source>
</evidence>